<dbReference type="AlphaFoldDB" id="A0A0E9WMC4"/>
<name>A0A0E9WMC4_ANGAN</name>
<proteinExistence type="predicted"/>
<evidence type="ECO:0000313" key="1">
    <source>
        <dbReference type="EMBL" id="JAH90628.1"/>
    </source>
</evidence>
<sequence>MNQIISSIHNSKKELQKRITQACMSPPMTRQPHASNLQTCTFTDVITDGTTRSVRLVVLTG</sequence>
<organism evidence="1">
    <name type="scientific">Anguilla anguilla</name>
    <name type="common">European freshwater eel</name>
    <name type="synonym">Muraena anguilla</name>
    <dbReference type="NCBI Taxonomy" id="7936"/>
    <lineage>
        <taxon>Eukaryota</taxon>
        <taxon>Metazoa</taxon>
        <taxon>Chordata</taxon>
        <taxon>Craniata</taxon>
        <taxon>Vertebrata</taxon>
        <taxon>Euteleostomi</taxon>
        <taxon>Actinopterygii</taxon>
        <taxon>Neopterygii</taxon>
        <taxon>Teleostei</taxon>
        <taxon>Anguilliformes</taxon>
        <taxon>Anguillidae</taxon>
        <taxon>Anguilla</taxon>
    </lineage>
</organism>
<reference evidence="1" key="2">
    <citation type="journal article" date="2015" name="Fish Shellfish Immunol.">
        <title>Early steps in the European eel (Anguilla anguilla)-Vibrio vulnificus interaction in the gills: Role of the RtxA13 toxin.</title>
        <authorList>
            <person name="Callol A."/>
            <person name="Pajuelo D."/>
            <person name="Ebbesson L."/>
            <person name="Teles M."/>
            <person name="MacKenzie S."/>
            <person name="Amaro C."/>
        </authorList>
    </citation>
    <scope>NUCLEOTIDE SEQUENCE</scope>
</reference>
<protein>
    <submittedName>
        <fullName evidence="1">Uncharacterized protein</fullName>
    </submittedName>
</protein>
<reference evidence="1" key="1">
    <citation type="submission" date="2014-11" db="EMBL/GenBank/DDBJ databases">
        <authorList>
            <person name="Amaro Gonzalez C."/>
        </authorList>
    </citation>
    <scope>NUCLEOTIDE SEQUENCE</scope>
</reference>
<dbReference type="EMBL" id="GBXM01017949">
    <property type="protein sequence ID" value="JAH90628.1"/>
    <property type="molecule type" value="Transcribed_RNA"/>
</dbReference>
<accession>A0A0E9WMC4</accession>